<evidence type="ECO:0000313" key="7">
    <source>
        <dbReference type="Proteomes" id="UP000283128"/>
    </source>
</evidence>
<gene>
    <name evidence="6" type="ORF">EOT10_10665</name>
</gene>
<keyword evidence="7" id="KW-1185">Reference proteome</keyword>
<dbReference type="AlphaFoldDB" id="A0A437PUW4"/>
<keyword evidence="1" id="KW-0285">Flavoprotein</keyword>
<dbReference type="PANTHER" id="PTHR42847">
    <property type="entry name" value="ALKANESULFONATE MONOOXYGENASE"/>
    <property type="match status" value="1"/>
</dbReference>
<comment type="caution">
    <text evidence="6">The sequence shown here is derived from an EMBL/GenBank/DDBJ whole genome shotgun (WGS) entry which is preliminary data.</text>
</comment>
<dbReference type="SUPFAM" id="SSF51679">
    <property type="entry name" value="Bacterial luciferase-like"/>
    <property type="match status" value="1"/>
</dbReference>
<dbReference type="Gene3D" id="3.20.20.30">
    <property type="entry name" value="Luciferase-like domain"/>
    <property type="match status" value="1"/>
</dbReference>
<protein>
    <submittedName>
        <fullName evidence="6">LLM class flavin-dependent oxidoreductase</fullName>
    </submittedName>
</protein>
<dbReference type="Pfam" id="PF00296">
    <property type="entry name" value="Bac_luciferase"/>
    <property type="match status" value="1"/>
</dbReference>
<dbReference type="OrthoDB" id="9814695at2"/>
<reference evidence="6 7" key="1">
    <citation type="submission" date="2019-01" db="EMBL/GenBank/DDBJ databases">
        <title>Genome sequences of Streptomyces and Rhizobium isolates collected from root and soil.</title>
        <authorList>
            <person name="Chhettri S."/>
            <person name="Sevigny J.L."/>
            <person name="Sen A."/>
            <person name="Ennis N."/>
            <person name="Tisa L."/>
        </authorList>
    </citation>
    <scope>NUCLEOTIDE SEQUENCE [LARGE SCALE GENOMIC DNA]</scope>
    <source>
        <strain evidence="6 7">San01</strain>
    </source>
</reference>
<feature type="domain" description="Luciferase-like" evidence="5">
    <location>
        <begin position="18"/>
        <end position="228"/>
    </location>
</feature>
<dbReference type="RefSeq" id="WP_127827880.1">
    <property type="nucleotide sequence ID" value="NZ_RZYA01000004.1"/>
</dbReference>
<dbReference type="PANTHER" id="PTHR42847:SF4">
    <property type="entry name" value="ALKANESULFONATE MONOOXYGENASE-RELATED"/>
    <property type="match status" value="1"/>
</dbReference>
<evidence type="ECO:0000256" key="4">
    <source>
        <dbReference type="ARBA" id="ARBA00023033"/>
    </source>
</evidence>
<dbReference type="EMBL" id="RZYA01000004">
    <property type="protein sequence ID" value="RVU26054.1"/>
    <property type="molecule type" value="Genomic_DNA"/>
</dbReference>
<evidence type="ECO:0000256" key="1">
    <source>
        <dbReference type="ARBA" id="ARBA00022630"/>
    </source>
</evidence>
<dbReference type="InterPro" id="IPR011251">
    <property type="entry name" value="Luciferase-like_dom"/>
</dbReference>
<proteinExistence type="predicted"/>
<keyword evidence="2" id="KW-0288">FMN</keyword>
<dbReference type="GO" id="GO:0046306">
    <property type="term" value="P:alkanesulfonate catabolic process"/>
    <property type="evidence" value="ECO:0007669"/>
    <property type="project" value="TreeGrafter"/>
</dbReference>
<dbReference type="InterPro" id="IPR050172">
    <property type="entry name" value="SsuD_RutA_monooxygenase"/>
</dbReference>
<sequence length="300" mass="32128">MPENHPLLHWYLPARRPADVDSLARTALAAESAGFDSLAIPAGGPDPWVLASALCRRSERIGFLVALPFEAARPTVIAQQADAFRRFAGGRLRLDVGAHGAGLTHDQRYGRTDEVMAVVRDLLDGRRIDFQGEHVQVEGAQLTDPAVEHPVPLYFGGASPAADGIAARRADVRLVRSAPPEAVAERVARTRERGAGERATRGDGSRLRYGIRLRVVGRAEASEAWDAAGRIPDDGRTGAGEDAVVGTYDEVARRLAAYRRAGIDEFILYGCPCTDEPARVAGEILPRLRALTDAAVACGG</sequence>
<dbReference type="GO" id="GO:0008726">
    <property type="term" value="F:alkanesulfonate monooxygenase activity"/>
    <property type="evidence" value="ECO:0007669"/>
    <property type="project" value="TreeGrafter"/>
</dbReference>
<keyword evidence="4" id="KW-0503">Monooxygenase</keyword>
<organism evidence="6 7">
    <name type="scientific">Streptomyces antnestii</name>
    <dbReference type="NCBI Taxonomy" id="2494256"/>
    <lineage>
        <taxon>Bacteria</taxon>
        <taxon>Bacillati</taxon>
        <taxon>Actinomycetota</taxon>
        <taxon>Actinomycetes</taxon>
        <taxon>Kitasatosporales</taxon>
        <taxon>Streptomycetaceae</taxon>
        <taxon>Streptomyces</taxon>
    </lineage>
</organism>
<evidence type="ECO:0000256" key="3">
    <source>
        <dbReference type="ARBA" id="ARBA00023002"/>
    </source>
</evidence>
<evidence type="ECO:0000313" key="6">
    <source>
        <dbReference type="EMBL" id="RVU26054.1"/>
    </source>
</evidence>
<name>A0A437PUW4_9ACTN</name>
<evidence type="ECO:0000259" key="5">
    <source>
        <dbReference type="Pfam" id="PF00296"/>
    </source>
</evidence>
<keyword evidence="3" id="KW-0560">Oxidoreductase</keyword>
<dbReference type="Proteomes" id="UP000283128">
    <property type="component" value="Unassembled WGS sequence"/>
</dbReference>
<evidence type="ECO:0000256" key="2">
    <source>
        <dbReference type="ARBA" id="ARBA00022643"/>
    </source>
</evidence>
<accession>A0A437PUW4</accession>
<dbReference type="InterPro" id="IPR036661">
    <property type="entry name" value="Luciferase-like_sf"/>
</dbReference>